<dbReference type="PROSITE" id="PS00374">
    <property type="entry name" value="MGMT"/>
    <property type="match status" value="1"/>
</dbReference>
<keyword evidence="8" id="KW-0234">DNA repair</keyword>
<evidence type="ECO:0000256" key="2">
    <source>
        <dbReference type="ARBA" id="ARBA00008711"/>
    </source>
</evidence>
<dbReference type="Proteomes" id="UP001149813">
    <property type="component" value="Unassembled WGS sequence"/>
</dbReference>
<dbReference type="Pfam" id="PF01035">
    <property type="entry name" value="DNA_binding_1"/>
    <property type="match status" value="1"/>
</dbReference>
<evidence type="ECO:0000256" key="3">
    <source>
        <dbReference type="ARBA" id="ARBA00011918"/>
    </source>
</evidence>
<evidence type="ECO:0000256" key="7">
    <source>
        <dbReference type="ARBA" id="ARBA00022763"/>
    </source>
</evidence>
<dbReference type="InterPro" id="IPR014048">
    <property type="entry name" value="MethylDNA_cys_MeTrfase_DNA-bd"/>
</dbReference>
<comment type="catalytic activity">
    <reaction evidence="11">
        <text>a 6-O-methyl-2'-deoxyguanosine in DNA + L-cysteinyl-[protein] = S-methyl-L-cysteinyl-[protein] + a 2'-deoxyguanosine in DNA</text>
        <dbReference type="Rhea" id="RHEA:24000"/>
        <dbReference type="Rhea" id="RHEA-COMP:10131"/>
        <dbReference type="Rhea" id="RHEA-COMP:10132"/>
        <dbReference type="Rhea" id="RHEA-COMP:11367"/>
        <dbReference type="Rhea" id="RHEA-COMP:11368"/>
        <dbReference type="ChEBI" id="CHEBI:29950"/>
        <dbReference type="ChEBI" id="CHEBI:82612"/>
        <dbReference type="ChEBI" id="CHEBI:85445"/>
        <dbReference type="ChEBI" id="CHEBI:85448"/>
        <dbReference type="EC" id="2.1.1.63"/>
    </reaction>
</comment>
<dbReference type="PANTHER" id="PTHR10815:SF13">
    <property type="entry name" value="METHYLATED-DNA--PROTEIN-CYSTEINE METHYLTRANSFERASE"/>
    <property type="match status" value="1"/>
</dbReference>
<keyword evidence="14" id="KW-1185">Reference proteome</keyword>
<evidence type="ECO:0000256" key="5">
    <source>
        <dbReference type="ARBA" id="ARBA00022603"/>
    </source>
</evidence>
<comment type="caution">
    <text evidence="13">The sequence shown here is derived from an EMBL/GenBank/DDBJ whole genome shotgun (WGS) entry which is preliminary data.</text>
</comment>
<comment type="similarity">
    <text evidence="2">Belongs to the MGMT family.</text>
</comment>
<keyword evidence="7" id="KW-0227">DNA damage</keyword>
<protein>
    <recommendedName>
        <fullName evidence="4">Methylated-DNA--protein-cysteine methyltransferase</fullName>
        <ecNumber evidence="3">2.1.1.63</ecNumber>
    </recommendedName>
    <alternativeName>
        <fullName evidence="9">6-O-methylguanine-DNA methyltransferase</fullName>
    </alternativeName>
    <alternativeName>
        <fullName evidence="10">O-6-methylguanine-DNA-alkyltransferase</fullName>
    </alternativeName>
</protein>
<dbReference type="EC" id="2.1.1.63" evidence="3"/>
<dbReference type="NCBIfam" id="TIGR00589">
    <property type="entry name" value="ogt"/>
    <property type="match status" value="1"/>
</dbReference>
<keyword evidence="5" id="KW-0489">Methyltransferase</keyword>
<dbReference type="Gene3D" id="1.10.10.10">
    <property type="entry name" value="Winged helix-like DNA-binding domain superfamily/Winged helix DNA-binding domain"/>
    <property type="match status" value="1"/>
</dbReference>
<dbReference type="EMBL" id="JANBOJ010000004">
    <property type="protein sequence ID" value="KAJ1725534.1"/>
    <property type="molecule type" value="Genomic_DNA"/>
</dbReference>
<sequence>MSLVTASITGAKHPTDIIANPRASKRRNTAHERLFAQAVVPDTIDDDIDTVIEYPETSAGRRTYISSKTKRPVTEFQYRVYDACRQVPKGYFTTYKAMSDFLGSGPRAVGNALSKNPFCPLPIPCHRVLTADFYIGGFSGDTKSKIFFKKAKLEKEGIWFDDKGFVAASMQQKRFFDSFA</sequence>
<evidence type="ECO:0000256" key="6">
    <source>
        <dbReference type="ARBA" id="ARBA00022679"/>
    </source>
</evidence>
<keyword evidence="6" id="KW-0808">Transferase</keyword>
<reference evidence="13" key="1">
    <citation type="submission" date="2022-07" db="EMBL/GenBank/DDBJ databases">
        <title>Phylogenomic reconstructions and comparative analyses of Kickxellomycotina fungi.</title>
        <authorList>
            <person name="Reynolds N.K."/>
            <person name="Stajich J.E."/>
            <person name="Barry K."/>
            <person name="Grigoriev I.V."/>
            <person name="Crous P."/>
            <person name="Smith M.E."/>
        </authorList>
    </citation>
    <scope>NUCLEOTIDE SEQUENCE</scope>
    <source>
        <strain evidence="13">NBRC 32514</strain>
    </source>
</reference>
<dbReference type="GO" id="GO:0006281">
    <property type="term" value="P:DNA repair"/>
    <property type="evidence" value="ECO:0007669"/>
    <property type="project" value="UniProtKB-KW"/>
</dbReference>
<dbReference type="PANTHER" id="PTHR10815">
    <property type="entry name" value="METHYLATED-DNA--PROTEIN-CYSTEINE METHYLTRANSFERASE"/>
    <property type="match status" value="1"/>
</dbReference>
<dbReference type="InterPro" id="IPR036388">
    <property type="entry name" value="WH-like_DNA-bd_sf"/>
</dbReference>
<evidence type="ECO:0000313" key="13">
    <source>
        <dbReference type="EMBL" id="KAJ1725534.1"/>
    </source>
</evidence>
<dbReference type="InterPro" id="IPR001497">
    <property type="entry name" value="MethylDNA_cys_MeTrfase_AS"/>
</dbReference>
<evidence type="ECO:0000313" key="14">
    <source>
        <dbReference type="Proteomes" id="UP001149813"/>
    </source>
</evidence>
<evidence type="ECO:0000256" key="1">
    <source>
        <dbReference type="ARBA" id="ARBA00001286"/>
    </source>
</evidence>
<dbReference type="SUPFAM" id="SSF46767">
    <property type="entry name" value="Methylated DNA-protein cysteine methyltransferase, C-terminal domain"/>
    <property type="match status" value="1"/>
</dbReference>
<name>A0A9W7Y279_9FUNG</name>
<dbReference type="OrthoDB" id="1907495at2759"/>
<proteinExistence type="inferred from homology"/>
<evidence type="ECO:0000256" key="4">
    <source>
        <dbReference type="ARBA" id="ARBA00015377"/>
    </source>
</evidence>
<comment type="catalytic activity">
    <reaction evidence="1">
        <text>a 4-O-methyl-thymidine in DNA + L-cysteinyl-[protein] = a thymidine in DNA + S-methyl-L-cysteinyl-[protein]</text>
        <dbReference type="Rhea" id="RHEA:53428"/>
        <dbReference type="Rhea" id="RHEA-COMP:10131"/>
        <dbReference type="Rhea" id="RHEA-COMP:10132"/>
        <dbReference type="Rhea" id="RHEA-COMP:13555"/>
        <dbReference type="Rhea" id="RHEA-COMP:13556"/>
        <dbReference type="ChEBI" id="CHEBI:29950"/>
        <dbReference type="ChEBI" id="CHEBI:82612"/>
        <dbReference type="ChEBI" id="CHEBI:137386"/>
        <dbReference type="ChEBI" id="CHEBI:137387"/>
        <dbReference type="EC" id="2.1.1.63"/>
    </reaction>
</comment>
<gene>
    <name evidence="13" type="ORF">LPJ53_000349</name>
</gene>
<organism evidence="13 14">
    <name type="scientific">Coemansia erecta</name>
    <dbReference type="NCBI Taxonomy" id="147472"/>
    <lineage>
        <taxon>Eukaryota</taxon>
        <taxon>Fungi</taxon>
        <taxon>Fungi incertae sedis</taxon>
        <taxon>Zoopagomycota</taxon>
        <taxon>Kickxellomycotina</taxon>
        <taxon>Kickxellomycetes</taxon>
        <taxon>Kickxellales</taxon>
        <taxon>Kickxellaceae</taxon>
        <taxon>Coemansia</taxon>
    </lineage>
</organism>
<dbReference type="CDD" id="cd06445">
    <property type="entry name" value="ATase"/>
    <property type="match status" value="1"/>
</dbReference>
<dbReference type="GO" id="GO:0032259">
    <property type="term" value="P:methylation"/>
    <property type="evidence" value="ECO:0007669"/>
    <property type="project" value="UniProtKB-KW"/>
</dbReference>
<dbReference type="GO" id="GO:0003908">
    <property type="term" value="F:methylated-DNA-[protein]-cysteine S-methyltransferase activity"/>
    <property type="evidence" value="ECO:0007669"/>
    <property type="project" value="UniProtKB-EC"/>
</dbReference>
<dbReference type="InterPro" id="IPR036217">
    <property type="entry name" value="MethylDNA_cys_MeTrfase_DNAb"/>
</dbReference>
<dbReference type="AlphaFoldDB" id="A0A9W7Y279"/>
<evidence type="ECO:0000256" key="11">
    <source>
        <dbReference type="ARBA" id="ARBA00049348"/>
    </source>
</evidence>
<evidence type="ECO:0000256" key="10">
    <source>
        <dbReference type="ARBA" id="ARBA00031621"/>
    </source>
</evidence>
<feature type="domain" description="Methylated-DNA-[protein]-cysteine S-methyltransferase DNA binding" evidence="12">
    <location>
        <begin position="75"/>
        <end position="158"/>
    </location>
</feature>
<evidence type="ECO:0000256" key="8">
    <source>
        <dbReference type="ARBA" id="ARBA00023204"/>
    </source>
</evidence>
<evidence type="ECO:0000259" key="12">
    <source>
        <dbReference type="Pfam" id="PF01035"/>
    </source>
</evidence>
<accession>A0A9W7Y279</accession>
<evidence type="ECO:0000256" key="9">
    <source>
        <dbReference type="ARBA" id="ARBA00030795"/>
    </source>
</evidence>